<comment type="catalytic activity">
    <reaction evidence="1">
        <text>9-(9Z-hexadecenoyloxy)-octadecanoate + H2O = (9Z)-hexadecenoate + 9-hydroxy-octadecanoate + H(+)</text>
        <dbReference type="Rhea" id="RHEA:52068"/>
        <dbReference type="ChEBI" id="CHEBI:15377"/>
        <dbReference type="ChEBI" id="CHEBI:15378"/>
        <dbReference type="ChEBI" id="CHEBI:32372"/>
        <dbReference type="ChEBI" id="CHEBI:136286"/>
        <dbReference type="ChEBI" id="CHEBI:136309"/>
    </reaction>
    <physiologicalReaction direction="left-to-right" evidence="1">
        <dbReference type="Rhea" id="RHEA:52069"/>
    </physiologicalReaction>
</comment>
<comment type="caution">
    <text evidence="18">The sequence shown here is derived from an EMBL/GenBank/DDBJ whole genome shotgun (WGS) entry which is preliminary data.</text>
</comment>
<comment type="catalytic activity">
    <reaction evidence="7">
        <text>12-hexadecanoyloxy-octadecanoate + H2O = 12-hydroxyoctadecanoate + hexadecanoate + H(+)</text>
        <dbReference type="Rhea" id="RHEA:52056"/>
        <dbReference type="ChEBI" id="CHEBI:7896"/>
        <dbReference type="ChEBI" id="CHEBI:15377"/>
        <dbReference type="ChEBI" id="CHEBI:15378"/>
        <dbReference type="ChEBI" id="CHEBI:83677"/>
        <dbReference type="ChEBI" id="CHEBI:84201"/>
    </reaction>
    <physiologicalReaction direction="left-to-right" evidence="7">
        <dbReference type="Rhea" id="RHEA:52057"/>
    </physiologicalReaction>
</comment>
<evidence type="ECO:0000256" key="1">
    <source>
        <dbReference type="ARBA" id="ARBA00000923"/>
    </source>
</evidence>
<comment type="catalytic activity">
    <reaction evidence="13">
        <text>9-octadecanoyloxy-octadecanoate + H2O = 9-hydroxy-octadecanoate + octadecanoate + H(+)</text>
        <dbReference type="Rhea" id="RHEA:52096"/>
        <dbReference type="ChEBI" id="CHEBI:15377"/>
        <dbReference type="ChEBI" id="CHEBI:15378"/>
        <dbReference type="ChEBI" id="CHEBI:25629"/>
        <dbReference type="ChEBI" id="CHEBI:136286"/>
        <dbReference type="ChEBI" id="CHEBI:136373"/>
    </reaction>
    <physiologicalReaction direction="left-to-right" evidence="13">
        <dbReference type="Rhea" id="RHEA:52097"/>
    </physiologicalReaction>
</comment>
<keyword evidence="5 17" id="KW-1133">Transmembrane helix</keyword>
<evidence type="ECO:0000256" key="14">
    <source>
        <dbReference type="ARBA" id="ARBA00049296"/>
    </source>
</evidence>
<dbReference type="Proteomes" id="UP000494106">
    <property type="component" value="Unassembled WGS sequence"/>
</dbReference>
<accession>A0A8S1A199</accession>
<comment type="catalytic activity">
    <reaction evidence="12">
        <text>9-(9Z-octadecenoyloxy)-octadecanoate + H2O = 9-hydroxy-octadecanoate + (9Z)-octadecenoate + H(+)</text>
        <dbReference type="Rhea" id="RHEA:52048"/>
        <dbReference type="ChEBI" id="CHEBI:15377"/>
        <dbReference type="ChEBI" id="CHEBI:15378"/>
        <dbReference type="ChEBI" id="CHEBI:30823"/>
        <dbReference type="ChEBI" id="CHEBI:136282"/>
        <dbReference type="ChEBI" id="CHEBI:136286"/>
    </reaction>
    <physiologicalReaction direction="left-to-right" evidence="12">
        <dbReference type="Rhea" id="RHEA:52049"/>
    </physiologicalReaction>
</comment>
<comment type="catalytic activity">
    <reaction evidence="9">
        <text>9-hexadecanoyloxy-octadecanoate + H2O = 9-hydroxy-octadecanoate + hexadecanoate + H(+)</text>
        <dbReference type="Rhea" id="RHEA:52052"/>
        <dbReference type="ChEBI" id="CHEBI:7896"/>
        <dbReference type="ChEBI" id="CHEBI:15377"/>
        <dbReference type="ChEBI" id="CHEBI:15378"/>
        <dbReference type="ChEBI" id="CHEBI:83670"/>
        <dbReference type="ChEBI" id="CHEBI:136286"/>
    </reaction>
    <physiologicalReaction direction="left-to-right" evidence="9">
        <dbReference type="Rhea" id="RHEA:52053"/>
    </physiologicalReaction>
</comment>
<keyword evidence="6 17" id="KW-0472">Membrane</keyword>
<comment type="catalytic activity">
    <reaction evidence="15">
        <text>13-(9Z-hexadecenoyloxy)-octadecanoate + H2O = 13-hydroxy-octadecanoate + (9Z)-hexadecenoate + H(+)</text>
        <dbReference type="Rhea" id="RHEA:52076"/>
        <dbReference type="ChEBI" id="CHEBI:15377"/>
        <dbReference type="ChEBI" id="CHEBI:15378"/>
        <dbReference type="ChEBI" id="CHEBI:32372"/>
        <dbReference type="ChEBI" id="CHEBI:136304"/>
        <dbReference type="ChEBI" id="CHEBI:136315"/>
    </reaction>
    <physiologicalReaction direction="left-to-right" evidence="15">
        <dbReference type="Rhea" id="RHEA:52077"/>
    </physiologicalReaction>
</comment>
<evidence type="ECO:0000256" key="17">
    <source>
        <dbReference type="SAM" id="Phobius"/>
    </source>
</evidence>
<dbReference type="Pfam" id="PF04750">
    <property type="entry name" value="Far-17a_AIG1"/>
    <property type="match status" value="1"/>
</dbReference>
<feature type="transmembrane region" description="Helical" evidence="17">
    <location>
        <begin position="85"/>
        <end position="103"/>
    </location>
</feature>
<evidence type="ECO:0000256" key="3">
    <source>
        <dbReference type="ARBA" id="ARBA00009300"/>
    </source>
</evidence>
<evidence type="ECO:0000256" key="6">
    <source>
        <dbReference type="ARBA" id="ARBA00023136"/>
    </source>
</evidence>
<evidence type="ECO:0000256" key="5">
    <source>
        <dbReference type="ARBA" id="ARBA00022989"/>
    </source>
</evidence>
<evidence type="ECO:0000256" key="16">
    <source>
        <dbReference type="ARBA" id="ARBA00049428"/>
    </source>
</evidence>
<evidence type="ECO:0000313" key="19">
    <source>
        <dbReference type="Proteomes" id="UP000494106"/>
    </source>
</evidence>
<evidence type="ECO:0000256" key="11">
    <source>
        <dbReference type="ARBA" id="ARBA00048701"/>
    </source>
</evidence>
<sequence>MCRNFGVIRFKTRHSKCRTGFIALQVFSEMFQHTQLRIVGYTAILVIHTTNVFYMNWHTKGVHTKDERVLVFKGLDNRFLTTWNFMLQTAYAIFGLLCDVYVLKNSRKQLCSLPNYIAELRETMFSAIVWPSTWLVFTVFWGLYNYDRSLIFPEYLDPFLPRVSNHVIHLTGLLAENRTQYPFKEFDNIEFIHRFLSVGDVIDLQRKECLALSSIWATLR</sequence>
<comment type="subcellular location">
    <subcellularLocation>
        <location evidence="2">Endomembrane system</location>
        <topology evidence="2">Multi-pass membrane protein</topology>
    </subcellularLocation>
</comment>
<protein>
    <submittedName>
        <fullName evidence="18">Uncharacterized protein</fullName>
    </submittedName>
</protein>
<keyword evidence="4 17" id="KW-0812">Transmembrane</keyword>
<dbReference type="InterPro" id="IPR006838">
    <property type="entry name" value="ADTRP_AIG1"/>
</dbReference>
<name>A0A8S1A199_ARCPL</name>
<dbReference type="GO" id="GO:0012505">
    <property type="term" value="C:endomembrane system"/>
    <property type="evidence" value="ECO:0007669"/>
    <property type="project" value="UniProtKB-SubCell"/>
</dbReference>
<evidence type="ECO:0000256" key="4">
    <source>
        <dbReference type="ARBA" id="ARBA00022692"/>
    </source>
</evidence>
<gene>
    <name evidence="18" type="ORF">APLA_LOCUS8807</name>
</gene>
<evidence type="ECO:0000256" key="13">
    <source>
        <dbReference type="ARBA" id="ARBA00049221"/>
    </source>
</evidence>
<evidence type="ECO:0000313" key="18">
    <source>
        <dbReference type="EMBL" id="CAB3241702.1"/>
    </source>
</evidence>
<dbReference type="EMBL" id="CADEBC010000511">
    <property type="protein sequence ID" value="CAB3241702.1"/>
    <property type="molecule type" value="Genomic_DNA"/>
</dbReference>
<reference evidence="18 19" key="1">
    <citation type="submission" date="2020-04" db="EMBL/GenBank/DDBJ databases">
        <authorList>
            <person name="Wallbank WR R."/>
            <person name="Pardo Diaz C."/>
            <person name="Kozak K."/>
            <person name="Martin S."/>
            <person name="Jiggins C."/>
            <person name="Moest M."/>
            <person name="Warren A I."/>
            <person name="Byers J.R.P. K."/>
            <person name="Montejo-Kovacevich G."/>
            <person name="Yen C E."/>
        </authorList>
    </citation>
    <scope>NUCLEOTIDE SEQUENCE [LARGE SCALE GENOMIC DNA]</scope>
</reference>
<dbReference type="PANTHER" id="PTHR10989:SF16">
    <property type="entry name" value="AT02829P-RELATED"/>
    <property type="match status" value="1"/>
</dbReference>
<comment type="catalytic activity">
    <reaction evidence="16">
        <text>12-(9Z-hexadecenoyloxy)-octadecanoate + H2O = 12-hydroxyoctadecanoate + (9Z)-hexadecenoate + H(+)</text>
        <dbReference type="Rhea" id="RHEA:52072"/>
        <dbReference type="ChEBI" id="CHEBI:15377"/>
        <dbReference type="ChEBI" id="CHEBI:15378"/>
        <dbReference type="ChEBI" id="CHEBI:32372"/>
        <dbReference type="ChEBI" id="CHEBI:84201"/>
        <dbReference type="ChEBI" id="CHEBI:136312"/>
    </reaction>
    <physiologicalReaction direction="left-to-right" evidence="16">
        <dbReference type="Rhea" id="RHEA:52073"/>
    </physiologicalReaction>
</comment>
<evidence type="ECO:0000256" key="8">
    <source>
        <dbReference type="ARBA" id="ARBA00047427"/>
    </source>
</evidence>
<feature type="transmembrane region" description="Helical" evidence="17">
    <location>
        <begin position="38"/>
        <end position="57"/>
    </location>
</feature>
<keyword evidence="19" id="KW-1185">Reference proteome</keyword>
<evidence type="ECO:0000256" key="10">
    <source>
        <dbReference type="ARBA" id="ARBA00048680"/>
    </source>
</evidence>
<evidence type="ECO:0000256" key="9">
    <source>
        <dbReference type="ARBA" id="ARBA00047863"/>
    </source>
</evidence>
<dbReference type="AlphaFoldDB" id="A0A8S1A199"/>
<comment type="catalytic activity">
    <reaction evidence="11">
        <text>12-(9Z-octadecenoyloxy)-octadecanoate + H2O = 12-hydroxyoctadecanoate + (9Z)-octadecenoate + H(+)</text>
        <dbReference type="Rhea" id="RHEA:52060"/>
        <dbReference type="ChEBI" id="CHEBI:15377"/>
        <dbReference type="ChEBI" id="CHEBI:15378"/>
        <dbReference type="ChEBI" id="CHEBI:30823"/>
        <dbReference type="ChEBI" id="CHEBI:84201"/>
        <dbReference type="ChEBI" id="CHEBI:136302"/>
    </reaction>
    <physiologicalReaction direction="left-to-right" evidence="11">
        <dbReference type="Rhea" id="RHEA:52061"/>
    </physiologicalReaction>
</comment>
<comment type="catalytic activity">
    <reaction evidence="14">
        <text>13-(9Z-octadecenoyloxy)-octadecanoate + H2O = 13-hydroxy-octadecanoate + (9Z)-octadecenoate + H(+)</text>
        <dbReference type="Rhea" id="RHEA:52064"/>
        <dbReference type="ChEBI" id="CHEBI:15377"/>
        <dbReference type="ChEBI" id="CHEBI:15378"/>
        <dbReference type="ChEBI" id="CHEBI:30823"/>
        <dbReference type="ChEBI" id="CHEBI:136303"/>
        <dbReference type="ChEBI" id="CHEBI:136304"/>
    </reaction>
    <physiologicalReaction direction="left-to-right" evidence="14">
        <dbReference type="Rhea" id="RHEA:52065"/>
    </physiologicalReaction>
</comment>
<dbReference type="OrthoDB" id="1898221at2759"/>
<evidence type="ECO:0000256" key="12">
    <source>
        <dbReference type="ARBA" id="ARBA00048800"/>
    </source>
</evidence>
<comment type="similarity">
    <text evidence="3">Belongs to the AIG1 family.</text>
</comment>
<dbReference type="GO" id="GO:0016020">
    <property type="term" value="C:membrane"/>
    <property type="evidence" value="ECO:0007669"/>
    <property type="project" value="InterPro"/>
</dbReference>
<organism evidence="18 19">
    <name type="scientific">Arctia plantaginis</name>
    <name type="common">Wood tiger moth</name>
    <name type="synonym">Phalaena plantaginis</name>
    <dbReference type="NCBI Taxonomy" id="874455"/>
    <lineage>
        <taxon>Eukaryota</taxon>
        <taxon>Metazoa</taxon>
        <taxon>Ecdysozoa</taxon>
        <taxon>Arthropoda</taxon>
        <taxon>Hexapoda</taxon>
        <taxon>Insecta</taxon>
        <taxon>Pterygota</taxon>
        <taxon>Neoptera</taxon>
        <taxon>Endopterygota</taxon>
        <taxon>Lepidoptera</taxon>
        <taxon>Glossata</taxon>
        <taxon>Ditrysia</taxon>
        <taxon>Noctuoidea</taxon>
        <taxon>Erebidae</taxon>
        <taxon>Arctiinae</taxon>
        <taxon>Arctia</taxon>
    </lineage>
</organism>
<feature type="transmembrane region" description="Helical" evidence="17">
    <location>
        <begin position="124"/>
        <end position="144"/>
    </location>
</feature>
<evidence type="ECO:0000256" key="7">
    <source>
        <dbReference type="ARBA" id="ARBA00047368"/>
    </source>
</evidence>
<dbReference type="EMBL" id="CADEBC010000511">
    <property type="protein sequence ID" value="CAB3241704.1"/>
    <property type="molecule type" value="Genomic_DNA"/>
</dbReference>
<evidence type="ECO:0000256" key="2">
    <source>
        <dbReference type="ARBA" id="ARBA00004127"/>
    </source>
</evidence>
<comment type="catalytic activity">
    <reaction evidence="10">
        <text>12-octadecanoyloxy-octadecanoate + H2O = 12-hydroxyoctadecanoate + octadecanoate + H(+)</text>
        <dbReference type="Rhea" id="RHEA:52080"/>
        <dbReference type="ChEBI" id="CHEBI:15377"/>
        <dbReference type="ChEBI" id="CHEBI:15378"/>
        <dbReference type="ChEBI" id="CHEBI:25629"/>
        <dbReference type="ChEBI" id="CHEBI:84201"/>
        <dbReference type="ChEBI" id="CHEBI:136330"/>
    </reaction>
    <physiologicalReaction direction="left-to-right" evidence="10">
        <dbReference type="Rhea" id="RHEA:52081"/>
    </physiologicalReaction>
</comment>
<comment type="catalytic activity">
    <reaction evidence="8">
        <text>13-octadecanoyloxy-octadecanoate + H2O = 13-hydroxy-octadecanoate + octadecanoate + H(+)</text>
        <dbReference type="Rhea" id="RHEA:52084"/>
        <dbReference type="ChEBI" id="CHEBI:15377"/>
        <dbReference type="ChEBI" id="CHEBI:15378"/>
        <dbReference type="ChEBI" id="CHEBI:25629"/>
        <dbReference type="ChEBI" id="CHEBI:136304"/>
        <dbReference type="ChEBI" id="CHEBI:136335"/>
    </reaction>
    <physiologicalReaction direction="left-to-right" evidence="8">
        <dbReference type="Rhea" id="RHEA:52085"/>
    </physiologicalReaction>
</comment>
<dbReference type="PANTHER" id="PTHR10989">
    <property type="entry name" value="ANDROGEN-INDUCED PROTEIN 1-RELATED"/>
    <property type="match status" value="1"/>
</dbReference>
<evidence type="ECO:0000256" key="15">
    <source>
        <dbReference type="ARBA" id="ARBA00049322"/>
    </source>
</evidence>
<proteinExistence type="inferred from homology"/>